<dbReference type="RefSeq" id="WP_181551142.1">
    <property type="nucleotide sequence ID" value="NZ_JACDUS010000004.1"/>
</dbReference>
<feature type="transmembrane region" description="Helical" evidence="7">
    <location>
        <begin position="80"/>
        <end position="103"/>
    </location>
</feature>
<evidence type="ECO:0000256" key="3">
    <source>
        <dbReference type="ARBA" id="ARBA00022475"/>
    </source>
</evidence>
<keyword evidence="5 7" id="KW-1133">Transmembrane helix</keyword>
<keyword evidence="4 7" id="KW-0812">Transmembrane</keyword>
<feature type="transmembrane region" description="Helical" evidence="7">
    <location>
        <begin position="355"/>
        <end position="374"/>
    </location>
</feature>
<evidence type="ECO:0000313" key="8">
    <source>
        <dbReference type="EMBL" id="MBA2881483.1"/>
    </source>
</evidence>
<dbReference type="PANTHER" id="PTHR30250:SF10">
    <property type="entry name" value="LIPOPOLYSACCHARIDE BIOSYNTHESIS PROTEIN WZXC"/>
    <property type="match status" value="1"/>
</dbReference>
<evidence type="ECO:0000256" key="1">
    <source>
        <dbReference type="ARBA" id="ARBA00004651"/>
    </source>
</evidence>
<comment type="subcellular location">
    <subcellularLocation>
        <location evidence="1">Cell membrane</location>
        <topology evidence="1">Multi-pass membrane protein</topology>
    </subcellularLocation>
</comment>
<feature type="transmembrane region" description="Helical" evidence="7">
    <location>
        <begin position="442"/>
        <end position="464"/>
    </location>
</feature>
<reference evidence="8 9" key="1">
    <citation type="submission" date="2020-07" db="EMBL/GenBank/DDBJ databases">
        <title>Genomic Encyclopedia of Type Strains, Phase IV (KMG-IV): sequencing the most valuable type-strain genomes for metagenomic binning, comparative biology and taxonomic classification.</title>
        <authorList>
            <person name="Goeker M."/>
        </authorList>
    </citation>
    <scope>NUCLEOTIDE SEQUENCE [LARGE SCALE GENOMIC DNA]</scope>
    <source>
        <strain evidence="8 9">DSM 17721</strain>
    </source>
</reference>
<dbReference type="GO" id="GO:0005886">
    <property type="term" value="C:plasma membrane"/>
    <property type="evidence" value="ECO:0007669"/>
    <property type="project" value="UniProtKB-SubCell"/>
</dbReference>
<feature type="transmembrane region" description="Helical" evidence="7">
    <location>
        <begin position="328"/>
        <end position="348"/>
    </location>
</feature>
<gene>
    <name evidence="8" type="ORF">HNR65_001810</name>
</gene>
<dbReference type="InterPro" id="IPR050833">
    <property type="entry name" value="Poly_Biosynth_Transport"/>
</dbReference>
<keyword evidence="6 7" id="KW-0472">Membrane</keyword>
<evidence type="ECO:0000256" key="2">
    <source>
        <dbReference type="ARBA" id="ARBA00007430"/>
    </source>
</evidence>
<feature type="transmembrane region" description="Helical" evidence="7">
    <location>
        <begin position="380"/>
        <end position="402"/>
    </location>
</feature>
<feature type="transmembrane region" description="Helical" evidence="7">
    <location>
        <begin position="291"/>
        <end position="316"/>
    </location>
</feature>
<evidence type="ECO:0000256" key="6">
    <source>
        <dbReference type="ARBA" id="ARBA00023136"/>
    </source>
</evidence>
<comment type="similarity">
    <text evidence="2">Belongs to the polysaccharide synthase family.</text>
</comment>
<feature type="transmembrane region" description="Helical" evidence="7">
    <location>
        <begin position="12"/>
        <end position="36"/>
    </location>
</feature>
<dbReference type="Proteomes" id="UP000525298">
    <property type="component" value="Unassembled WGS sequence"/>
</dbReference>
<keyword evidence="9" id="KW-1185">Reference proteome</keyword>
<feature type="transmembrane region" description="Helical" evidence="7">
    <location>
        <begin position="42"/>
        <end position="59"/>
    </location>
</feature>
<evidence type="ECO:0000256" key="7">
    <source>
        <dbReference type="SAM" id="Phobius"/>
    </source>
</evidence>
<dbReference type="Pfam" id="PF13440">
    <property type="entry name" value="Polysacc_synt_3"/>
    <property type="match status" value="1"/>
</dbReference>
<dbReference type="PANTHER" id="PTHR30250">
    <property type="entry name" value="PST FAMILY PREDICTED COLANIC ACID TRANSPORTER"/>
    <property type="match status" value="1"/>
</dbReference>
<organism evidence="8 9">
    <name type="scientific">Desulfosalsimonas propionicica</name>
    <dbReference type="NCBI Taxonomy" id="332175"/>
    <lineage>
        <taxon>Bacteria</taxon>
        <taxon>Pseudomonadati</taxon>
        <taxon>Thermodesulfobacteriota</taxon>
        <taxon>Desulfobacteria</taxon>
        <taxon>Desulfobacterales</taxon>
        <taxon>Desulfosalsimonadaceae</taxon>
        <taxon>Desulfosalsimonas</taxon>
    </lineage>
</organism>
<feature type="transmembrane region" description="Helical" evidence="7">
    <location>
        <begin position="414"/>
        <end position="436"/>
    </location>
</feature>
<proteinExistence type="inferred from homology"/>
<comment type="caution">
    <text evidence="8">The sequence shown here is derived from an EMBL/GenBank/DDBJ whole genome shotgun (WGS) entry which is preliminary data.</text>
</comment>
<evidence type="ECO:0000256" key="4">
    <source>
        <dbReference type="ARBA" id="ARBA00022692"/>
    </source>
</evidence>
<feature type="transmembrane region" description="Helical" evidence="7">
    <location>
        <begin position="171"/>
        <end position="192"/>
    </location>
</feature>
<feature type="transmembrane region" description="Helical" evidence="7">
    <location>
        <begin position="115"/>
        <end position="136"/>
    </location>
</feature>
<feature type="transmembrane region" description="Helical" evidence="7">
    <location>
        <begin position="145"/>
        <end position="165"/>
    </location>
</feature>
<evidence type="ECO:0000313" key="9">
    <source>
        <dbReference type="Proteomes" id="UP000525298"/>
    </source>
</evidence>
<dbReference type="CDD" id="cd13127">
    <property type="entry name" value="MATE_tuaB_like"/>
    <property type="match status" value="1"/>
</dbReference>
<keyword evidence="3" id="KW-1003">Cell membrane</keyword>
<dbReference type="EMBL" id="JACDUS010000004">
    <property type="protein sequence ID" value="MBA2881483.1"/>
    <property type="molecule type" value="Genomic_DNA"/>
</dbReference>
<dbReference type="AlphaFoldDB" id="A0A7W0C976"/>
<accession>A0A7W0C976</accession>
<name>A0A7W0C976_9BACT</name>
<protein>
    <submittedName>
        <fullName evidence="8">PST family polysaccharide transporter</fullName>
    </submittedName>
</protein>
<sequence length="482" mass="54252">MPSIRKSLISGVFYTAFAKYSNVFFSILIGAILARLLTPEDFGIVALVTVFVTFFNLLGDFGISKAVVQNQNLTKNDIQSIFVFSILFALALGALFFLAAPLISRFYDEPELIKISRLLALAVLFHALQGIPRALLEKNLEFKKIGIITVSTQLSMGIFAIILAYKGFSYYALVIRAILTGFLLFSFFYLISPIKIVFRIDPNAINKIIRFSVFNFMFNIINYFSRNGDNLLVGKFLGPSSLGFYNKAYRLMMLPVQNLTHVITPVMMPVLSKYQNDYNVIFNTYLKVVKVLATIGFPLSVFLFFSANEIVTIIYGPQWDQTIPVFKILALIIGVQMIYSSAGSVFLAINRTELLFYYGLISACILLSGISLGIFLGKSILAVGCGIAIAFTISFFIVYYMLIHVALGKSFLQFIKTLLFPLFISLIMIVPLWIYSKYVSENMFLGLALKVVISGLTFGAMYLSKREYREILQMGIKQYIRK</sequence>
<evidence type="ECO:0000256" key="5">
    <source>
        <dbReference type="ARBA" id="ARBA00022989"/>
    </source>
</evidence>